<proteinExistence type="inferred from homology"/>
<evidence type="ECO:0000313" key="14">
    <source>
        <dbReference type="EMBL" id="CAD7585490.1"/>
    </source>
</evidence>
<dbReference type="GO" id="GO:0006506">
    <property type="term" value="P:GPI anchor biosynthetic process"/>
    <property type="evidence" value="ECO:0007669"/>
    <property type="project" value="InterPro"/>
</dbReference>
<feature type="region of interest" description="Disordered" evidence="11">
    <location>
        <begin position="144"/>
        <end position="166"/>
    </location>
</feature>
<dbReference type="GO" id="GO:0016020">
    <property type="term" value="C:membrane"/>
    <property type="evidence" value="ECO:0007669"/>
    <property type="project" value="UniProtKB-SubCell"/>
</dbReference>
<dbReference type="FunFam" id="3.60.21.10:FF:000081">
    <property type="entry name" value="Metallophosphoesterase 1 homolog"/>
    <property type="match status" value="1"/>
</dbReference>
<feature type="compositionally biased region" description="Acidic residues" evidence="11">
    <location>
        <begin position="146"/>
        <end position="157"/>
    </location>
</feature>
<keyword evidence="6" id="KW-0378">Hydrolase</keyword>
<dbReference type="Pfam" id="PF04000">
    <property type="entry name" value="Sas10_Utp3"/>
    <property type="match status" value="1"/>
</dbReference>
<evidence type="ECO:0000259" key="13">
    <source>
        <dbReference type="Pfam" id="PF00149"/>
    </source>
</evidence>
<evidence type="ECO:0000256" key="4">
    <source>
        <dbReference type="ARBA" id="ARBA00022692"/>
    </source>
</evidence>
<dbReference type="InterPro" id="IPR033308">
    <property type="entry name" value="PGAP5/Cdc1/Ted1"/>
</dbReference>
<dbReference type="InterPro" id="IPR007146">
    <property type="entry name" value="Sas10/Utp3/C1D"/>
</dbReference>
<feature type="transmembrane region" description="Helical" evidence="12">
    <location>
        <begin position="664"/>
        <end position="685"/>
    </location>
</feature>
<keyword evidence="9" id="KW-0464">Manganese</keyword>
<evidence type="ECO:0000256" key="9">
    <source>
        <dbReference type="ARBA" id="ARBA00023211"/>
    </source>
</evidence>
<dbReference type="SUPFAM" id="SSF56300">
    <property type="entry name" value="Metallo-dependent phosphatases"/>
    <property type="match status" value="1"/>
</dbReference>
<feature type="region of interest" description="Disordered" evidence="11">
    <location>
        <begin position="282"/>
        <end position="313"/>
    </location>
</feature>
<keyword evidence="7 12" id="KW-1133">Transmembrane helix</keyword>
<dbReference type="InterPro" id="IPR004843">
    <property type="entry name" value="Calcineurin-like_PHP"/>
</dbReference>
<evidence type="ECO:0000256" key="10">
    <source>
        <dbReference type="ARBA" id="ARBA00074873"/>
    </source>
</evidence>
<dbReference type="Pfam" id="PF00149">
    <property type="entry name" value="Metallophos"/>
    <property type="match status" value="1"/>
</dbReference>
<comment type="cofactor">
    <cofactor evidence="1">
        <name>Mn(2+)</name>
        <dbReference type="ChEBI" id="CHEBI:29035"/>
    </cofactor>
</comment>
<gene>
    <name evidence="14" type="ORF">TGEB3V08_LOCUS8</name>
</gene>
<organism evidence="14">
    <name type="scientific">Timema genevievae</name>
    <name type="common">Walking stick</name>
    <dbReference type="NCBI Taxonomy" id="629358"/>
    <lineage>
        <taxon>Eukaryota</taxon>
        <taxon>Metazoa</taxon>
        <taxon>Ecdysozoa</taxon>
        <taxon>Arthropoda</taxon>
        <taxon>Hexapoda</taxon>
        <taxon>Insecta</taxon>
        <taxon>Pterygota</taxon>
        <taxon>Neoptera</taxon>
        <taxon>Polyneoptera</taxon>
        <taxon>Phasmatodea</taxon>
        <taxon>Timematodea</taxon>
        <taxon>Timematoidea</taxon>
        <taxon>Timematidae</taxon>
        <taxon>Timema</taxon>
    </lineage>
</organism>
<dbReference type="PANTHER" id="PTHR13315:SF0">
    <property type="entry name" value="METALLOPHOSPHOESTERASE 1"/>
    <property type="match status" value="1"/>
</dbReference>
<evidence type="ECO:0000256" key="3">
    <source>
        <dbReference type="ARBA" id="ARBA00008895"/>
    </source>
</evidence>
<evidence type="ECO:0000256" key="5">
    <source>
        <dbReference type="ARBA" id="ARBA00022723"/>
    </source>
</evidence>
<dbReference type="PANTHER" id="PTHR13315">
    <property type="entry name" value="METALLO PHOSPHOESTERASE RELATED"/>
    <property type="match status" value="1"/>
</dbReference>
<protein>
    <recommendedName>
        <fullName evidence="10">Metallophosphoesterase 1 homolog</fullName>
    </recommendedName>
</protein>
<evidence type="ECO:0000256" key="6">
    <source>
        <dbReference type="ARBA" id="ARBA00022801"/>
    </source>
</evidence>
<dbReference type="Gene3D" id="3.60.21.10">
    <property type="match status" value="1"/>
</dbReference>
<name>A0A7R9JMG5_TIMGE</name>
<keyword evidence="5" id="KW-0479">Metal-binding</keyword>
<dbReference type="GO" id="GO:0046872">
    <property type="term" value="F:metal ion binding"/>
    <property type="evidence" value="ECO:0007669"/>
    <property type="project" value="UniProtKB-KW"/>
</dbReference>
<dbReference type="EMBL" id="OE839101">
    <property type="protein sequence ID" value="CAD7585490.1"/>
    <property type="molecule type" value="Genomic_DNA"/>
</dbReference>
<keyword evidence="4 12" id="KW-0812">Transmembrane</keyword>
<evidence type="ECO:0000256" key="2">
    <source>
        <dbReference type="ARBA" id="ARBA00004141"/>
    </source>
</evidence>
<dbReference type="AlphaFoldDB" id="A0A7R9JMG5"/>
<dbReference type="GO" id="GO:0016787">
    <property type="term" value="F:hydrolase activity"/>
    <property type="evidence" value="ECO:0007669"/>
    <property type="project" value="UniProtKB-KW"/>
</dbReference>
<reference evidence="14" key="1">
    <citation type="submission" date="2020-11" db="EMBL/GenBank/DDBJ databases">
        <authorList>
            <person name="Tran Van P."/>
        </authorList>
    </citation>
    <scope>NUCLEOTIDE SEQUENCE</scope>
</reference>
<evidence type="ECO:0000256" key="1">
    <source>
        <dbReference type="ARBA" id="ARBA00001936"/>
    </source>
</evidence>
<evidence type="ECO:0000256" key="8">
    <source>
        <dbReference type="ARBA" id="ARBA00023136"/>
    </source>
</evidence>
<evidence type="ECO:0000256" key="11">
    <source>
        <dbReference type="SAM" id="MobiDB-lite"/>
    </source>
</evidence>
<feature type="domain" description="Calcineurin-like phosphoesterase" evidence="13">
    <location>
        <begin position="377"/>
        <end position="612"/>
    </location>
</feature>
<dbReference type="InterPro" id="IPR029052">
    <property type="entry name" value="Metallo-depent_PP-like"/>
</dbReference>
<accession>A0A7R9JMG5</accession>
<feature type="compositionally biased region" description="Basic residues" evidence="11">
    <location>
        <begin position="289"/>
        <end position="304"/>
    </location>
</feature>
<keyword evidence="8 12" id="KW-0472">Membrane</keyword>
<evidence type="ECO:0000256" key="7">
    <source>
        <dbReference type="ARBA" id="ARBA00022989"/>
    </source>
</evidence>
<sequence length="695" mass="80059">MVQALEEIIPRDIPRAFQLLKEMNESVQQVTQLVDNMLARVKRGEVSTDNGLSFLEVKYHMLLSYLINLTYVVLRKCSGEKIEDDPAIDRLVEIRTVLEKMRPIDHKLKYQIDKLVKTAITGSTNSQDPSNFRANPANMISKLGEEEVSESGSEQEEPTGAKQDRTGVYVPPKLAAVHYDGDENKTDRQQRILERAKKRALNTSMIQELREEYLDTPMEITHESSKRAVLSHQRREREEYEENYFTRLPLTKQDRHKSRRLTTLGTLGQELTQFGDLRALEGGAGPSASKKRKVFKGKGKKRIGKEKPPPVHPTEIRTLISPSSAVELNTTSALANYATEAGYKINLILVIPCWWPQLDPGKADNTIHFNRDVQPVRALLLADTHLLGSRNGHWFDKLRREWQMYRAFQTAMAIHKPDVVFVLGDLFDEGLWCSEKEFKYYVQRFHDLFAVPEGTELYVVVGNHDVGFHYGISPYLQERFSSAFSAPSVKFVTIKGNYFVLINSMAMEGDGCFLCRPAELQLQKISRQLKCTKGVGKCVKGMELEHYSRPILLQHFPMYRESDADCHEPDQAPEDLKTQKFRERWECLSRESSEVLFDELKPRLIVTGHTHHGCNRIHRKDIHEWTISSFSWRNKDNPSFMLVVVSPNNYALSKCYMPQESTVITTYMVGAAIILIWVMLTYRRLCRRSRLFKKK</sequence>
<comment type="subcellular location">
    <subcellularLocation>
        <location evidence="2">Membrane</location>
        <topology evidence="2">Multi-pass membrane protein</topology>
    </subcellularLocation>
</comment>
<comment type="similarity">
    <text evidence="3">Belongs to the metallophosphoesterase superfamily. MPPE1 family.</text>
</comment>
<evidence type="ECO:0000256" key="12">
    <source>
        <dbReference type="SAM" id="Phobius"/>
    </source>
</evidence>